<evidence type="ECO:0000256" key="8">
    <source>
        <dbReference type="ARBA" id="ARBA00023315"/>
    </source>
</evidence>
<evidence type="ECO:0000256" key="6">
    <source>
        <dbReference type="ARBA" id="ARBA00023139"/>
    </source>
</evidence>
<dbReference type="PANTHER" id="PTHR22883">
    <property type="entry name" value="ZINC FINGER DHHC DOMAIN CONTAINING PROTEIN"/>
    <property type="match status" value="1"/>
</dbReference>
<keyword evidence="4 10" id="KW-1133">Transmembrane helix</keyword>
<evidence type="ECO:0000256" key="1">
    <source>
        <dbReference type="ARBA" id="ARBA00004141"/>
    </source>
</evidence>
<evidence type="ECO:0000256" key="3">
    <source>
        <dbReference type="ARBA" id="ARBA00022692"/>
    </source>
</evidence>
<dbReference type="GO" id="GO:0006612">
    <property type="term" value="P:protein targeting to membrane"/>
    <property type="evidence" value="ECO:0007669"/>
    <property type="project" value="TreeGrafter"/>
</dbReference>
<evidence type="ECO:0000256" key="9">
    <source>
        <dbReference type="ARBA" id="ARBA00048048"/>
    </source>
</evidence>
<protein>
    <recommendedName>
        <fullName evidence="10">Palmitoyltransferase</fullName>
        <ecNumber evidence="10">2.3.1.225</ecNumber>
    </recommendedName>
</protein>
<comment type="domain">
    <text evidence="10">The DHHC domain is required for palmitoyltransferase activity.</text>
</comment>
<dbReference type="GO" id="GO:0005794">
    <property type="term" value="C:Golgi apparatus"/>
    <property type="evidence" value="ECO:0007669"/>
    <property type="project" value="TreeGrafter"/>
</dbReference>
<evidence type="ECO:0000256" key="7">
    <source>
        <dbReference type="ARBA" id="ARBA00023288"/>
    </source>
</evidence>
<feature type="domain" description="Palmitoyltransferase DHHC" evidence="11">
    <location>
        <begin position="161"/>
        <end position="318"/>
    </location>
</feature>
<keyword evidence="8 10" id="KW-0012">Acyltransferase</keyword>
<feature type="transmembrane region" description="Helical" evidence="10">
    <location>
        <begin position="277"/>
        <end position="307"/>
    </location>
</feature>
<dbReference type="OrthoDB" id="9909019at2759"/>
<evidence type="ECO:0000256" key="4">
    <source>
        <dbReference type="ARBA" id="ARBA00022989"/>
    </source>
</evidence>
<gene>
    <name evidence="12" type="ORF">NA57DRAFT_40277</name>
</gene>
<dbReference type="PANTHER" id="PTHR22883:SF480">
    <property type="entry name" value="PALMITOYLTRANSFERASE SWF1"/>
    <property type="match status" value="1"/>
</dbReference>
<dbReference type="GO" id="GO:0016020">
    <property type="term" value="C:membrane"/>
    <property type="evidence" value="ECO:0007669"/>
    <property type="project" value="UniProtKB-SubCell"/>
</dbReference>
<feature type="transmembrane region" description="Helical" evidence="10">
    <location>
        <begin position="203"/>
        <end position="226"/>
    </location>
</feature>
<dbReference type="InterPro" id="IPR039859">
    <property type="entry name" value="PFA4/ZDH16/20/ERF2-like"/>
</dbReference>
<keyword evidence="5 10" id="KW-0472">Membrane</keyword>
<accession>A0A9P4M8D0</accession>
<comment type="catalytic activity">
    <reaction evidence="9 10">
        <text>L-cysteinyl-[protein] + hexadecanoyl-CoA = S-hexadecanoyl-L-cysteinyl-[protein] + CoA</text>
        <dbReference type="Rhea" id="RHEA:36683"/>
        <dbReference type="Rhea" id="RHEA-COMP:10131"/>
        <dbReference type="Rhea" id="RHEA-COMP:11032"/>
        <dbReference type="ChEBI" id="CHEBI:29950"/>
        <dbReference type="ChEBI" id="CHEBI:57287"/>
        <dbReference type="ChEBI" id="CHEBI:57379"/>
        <dbReference type="ChEBI" id="CHEBI:74151"/>
        <dbReference type="EC" id="2.3.1.225"/>
    </reaction>
</comment>
<dbReference type="EC" id="2.3.1.225" evidence="10"/>
<keyword evidence="3 10" id="KW-0812">Transmembrane</keyword>
<comment type="subcellular location">
    <subcellularLocation>
        <location evidence="1">Membrane</location>
        <topology evidence="1">Multi-pass membrane protein</topology>
    </subcellularLocation>
</comment>
<dbReference type="Pfam" id="PF01529">
    <property type="entry name" value="DHHC"/>
    <property type="match status" value="1"/>
</dbReference>
<keyword evidence="6" id="KW-0564">Palmitate</keyword>
<feature type="transmembrane region" description="Helical" evidence="10">
    <location>
        <begin position="79"/>
        <end position="100"/>
    </location>
</feature>
<feature type="transmembrane region" description="Helical" evidence="10">
    <location>
        <begin position="106"/>
        <end position="126"/>
    </location>
</feature>
<organism evidence="12 13">
    <name type="scientific">Rhizodiscina lignyota</name>
    <dbReference type="NCBI Taxonomy" id="1504668"/>
    <lineage>
        <taxon>Eukaryota</taxon>
        <taxon>Fungi</taxon>
        <taxon>Dikarya</taxon>
        <taxon>Ascomycota</taxon>
        <taxon>Pezizomycotina</taxon>
        <taxon>Dothideomycetes</taxon>
        <taxon>Pleosporomycetidae</taxon>
        <taxon>Aulographales</taxon>
        <taxon>Rhizodiscinaceae</taxon>
        <taxon>Rhizodiscina</taxon>
    </lineage>
</organism>
<evidence type="ECO:0000256" key="2">
    <source>
        <dbReference type="ARBA" id="ARBA00022679"/>
    </source>
</evidence>
<evidence type="ECO:0000313" key="13">
    <source>
        <dbReference type="Proteomes" id="UP000799772"/>
    </source>
</evidence>
<keyword evidence="7" id="KW-0449">Lipoprotein</keyword>
<evidence type="ECO:0000256" key="10">
    <source>
        <dbReference type="RuleBase" id="RU079119"/>
    </source>
</evidence>
<dbReference type="AlphaFoldDB" id="A0A9P4M8D0"/>
<dbReference type="Proteomes" id="UP000799772">
    <property type="component" value="Unassembled WGS sequence"/>
</dbReference>
<dbReference type="PROSITE" id="PS50216">
    <property type="entry name" value="DHHC"/>
    <property type="match status" value="1"/>
</dbReference>
<dbReference type="GO" id="GO:0005783">
    <property type="term" value="C:endoplasmic reticulum"/>
    <property type="evidence" value="ECO:0007669"/>
    <property type="project" value="TreeGrafter"/>
</dbReference>
<keyword evidence="2 10" id="KW-0808">Transferase</keyword>
<dbReference type="InterPro" id="IPR001594">
    <property type="entry name" value="Palmitoyltrfase_DHHC"/>
</dbReference>
<dbReference type="EMBL" id="ML978127">
    <property type="protein sequence ID" value="KAF2098232.1"/>
    <property type="molecule type" value="Genomic_DNA"/>
</dbReference>
<keyword evidence="13" id="KW-1185">Reference proteome</keyword>
<name>A0A9P4M8D0_9PEZI</name>
<evidence type="ECO:0000256" key="5">
    <source>
        <dbReference type="ARBA" id="ARBA00023136"/>
    </source>
</evidence>
<comment type="similarity">
    <text evidence="10">Belongs to the DHHC palmitoyltransferase family.</text>
</comment>
<evidence type="ECO:0000259" key="11">
    <source>
        <dbReference type="Pfam" id="PF01529"/>
    </source>
</evidence>
<evidence type="ECO:0000313" key="12">
    <source>
        <dbReference type="EMBL" id="KAF2098232.1"/>
    </source>
</evidence>
<sequence>MASLRNIALFVLSVSFMTFVAFFGRLPGLRNTPIGFLHRVLWIHIPRLLGRIDQTVTGGRLVSSLSRTGHYLLYEKHPIVMIFFLGLISGSAVMMLYQIWFQLSGFHHMLIAILLPLPYLFTYLCASVKCNPELYITSSNHSRQMSYYPYDYTLYHPGAGCRTCHFQKPARSKHCSICKSCISRSDHHCVWVNNCVGRGNLRWFLALLLSTSILVAYGAYLAYIVLAPQVRVYRAAVYPESQESKIVVSSTWQRITAPIVAWFWFTMRDIQIAINIGGLSVAGVGLLATFTSALPFGLLAYHVYLIWAGTTTNENSKWSDWREDMADGVVWLADLKTPEAGQDVGVPKSREWECYWPTRPRQCVVQTSDGQMPRTLPKEMERIVDASSWRRVWRLASVENVYDLGFWDNLAEMLLH</sequence>
<reference evidence="12" key="1">
    <citation type="journal article" date="2020" name="Stud. Mycol.">
        <title>101 Dothideomycetes genomes: a test case for predicting lifestyles and emergence of pathogens.</title>
        <authorList>
            <person name="Haridas S."/>
            <person name="Albert R."/>
            <person name="Binder M."/>
            <person name="Bloem J."/>
            <person name="Labutti K."/>
            <person name="Salamov A."/>
            <person name="Andreopoulos B."/>
            <person name="Baker S."/>
            <person name="Barry K."/>
            <person name="Bills G."/>
            <person name="Bluhm B."/>
            <person name="Cannon C."/>
            <person name="Castanera R."/>
            <person name="Culley D."/>
            <person name="Daum C."/>
            <person name="Ezra D."/>
            <person name="Gonzalez J."/>
            <person name="Henrissat B."/>
            <person name="Kuo A."/>
            <person name="Liang C."/>
            <person name="Lipzen A."/>
            <person name="Lutzoni F."/>
            <person name="Magnuson J."/>
            <person name="Mondo S."/>
            <person name="Nolan M."/>
            <person name="Ohm R."/>
            <person name="Pangilinan J."/>
            <person name="Park H.-J."/>
            <person name="Ramirez L."/>
            <person name="Alfaro M."/>
            <person name="Sun H."/>
            <person name="Tritt A."/>
            <person name="Yoshinaga Y."/>
            <person name="Zwiers L.-H."/>
            <person name="Turgeon B."/>
            <person name="Goodwin S."/>
            <person name="Spatafora J."/>
            <person name="Crous P."/>
            <person name="Grigoriev I."/>
        </authorList>
    </citation>
    <scope>NUCLEOTIDE SEQUENCE</scope>
    <source>
        <strain evidence="12">CBS 133067</strain>
    </source>
</reference>
<comment type="caution">
    <text evidence="12">The sequence shown here is derived from an EMBL/GenBank/DDBJ whole genome shotgun (WGS) entry which is preliminary data.</text>
</comment>
<dbReference type="GO" id="GO:0019706">
    <property type="term" value="F:protein-cysteine S-palmitoyltransferase activity"/>
    <property type="evidence" value="ECO:0007669"/>
    <property type="project" value="UniProtKB-EC"/>
</dbReference>
<proteinExistence type="inferred from homology"/>
<feature type="transmembrane region" description="Helical" evidence="10">
    <location>
        <begin position="6"/>
        <end position="24"/>
    </location>
</feature>